<name>A0A067MIA1_BOTB1</name>
<proteinExistence type="predicted"/>
<gene>
    <name evidence="1" type="ORF">BOTBODRAFT_31819</name>
</gene>
<accession>A0A067MIA1</accession>
<dbReference type="AlphaFoldDB" id="A0A067MIA1"/>
<keyword evidence="2" id="KW-1185">Reference proteome</keyword>
<reference evidence="2" key="1">
    <citation type="journal article" date="2014" name="Proc. Natl. Acad. Sci. U.S.A.">
        <title>Extensive sampling of basidiomycete genomes demonstrates inadequacy of the white-rot/brown-rot paradigm for wood decay fungi.</title>
        <authorList>
            <person name="Riley R."/>
            <person name="Salamov A.A."/>
            <person name="Brown D.W."/>
            <person name="Nagy L.G."/>
            <person name="Floudas D."/>
            <person name="Held B.W."/>
            <person name="Levasseur A."/>
            <person name="Lombard V."/>
            <person name="Morin E."/>
            <person name="Otillar R."/>
            <person name="Lindquist E.A."/>
            <person name="Sun H."/>
            <person name="LaButti K.M."/>
            <person name="Schmutz J."/>
            <person name="Jabbour D."/>
            <person name="Luo H."/>
            <person name="Baker S.E."/>
            <person name="Pisabarro A.G."/>
            <person name="Walton J.D."/>
            <person name="Blanchette R.A."/>
            <person name="Henrissat B."/>
            <person name="Martin F."/>
            <person name="Cullen D."/>
            <person name="Hibbett D.S."/>
            <person name="Grigoriev I.V."/>
        </authorList>
    </citation>
    <scope>NUCLEOTIDE SEQUENCE [LARGE SCALE GENOMIC DNA]</scope>
    <source>
        <strain evidence="2">FD-172 SS1</strain>
    </source>
</reference>
<dbReference type="GO" id="GO:0006974">
    <property type="term" value="P:DNA damage response"/>
    <property type="evidence" value="ECO:0007669"/>
    <property type="project" value="InterPro"/>
</dbReference>
<dbReference type="STRING" id="930990.A0A067MIA1"/>
<dbReference type="HOGENOM" id="CLU_2605706_0_0_1"/>
<dbReference type="EMBL" id="KL198032">
    <property type="protein sequence ID" value="KDQ15503.1"/>
    <property type="molecule type" value="Genomic_DNA"/>
</dbReference>
<sequence>MDFEREASGDRRSIWLPSRSVIVLEGEARYEWTHGIAERRVDLVDAEDGPPAPGMWIERGTRVSITLRWLLPGADVVGS</sequence>
<dbReference type="GO" id="GO:0016706">
    <property type="term" value="F:2-oxoglutarate-dependent dioxygenase activity"/>
    <property type="evidence" value="ECO:0007669"/>
    <property type="project" value="TreeGrafter"/>
</dbReference>
<dbReference type="Proteomes" id="UP000027195">
    <property type="component" value="Unassembled WGS sequence"/>
</dbReference>
<dbReference type="InterPro" id="IPR032870">
    <property type="entry name" value="ALKBH7-like"/>
</dbReference>
<dbReference type="PANTHER" id="PTHR21052">
    <property type="entry name" value="SPERMATOGENESIS ASSOCIATED 11-RELATED"/>
    <property type="match status" value="1"/>
</dbReference>
<evidence type="ECO:0008006" key="3">
    <source>
        <dbReference type="Google" id="ProtNLM"/>
    </source>
</evidence>
<dbReference type="SUPFAM" id="SSF51197">
    <property type="entry name" value="Clavaminate synthase-like"/>
    <property type="match status" value="1"/>
</dbReference>
<dbReference type="InterPro" id="IPR037151">
    <property type="entry name" value="AlkB-like_sf"/>
</dbReference>
<dbReference type="Gene3D" id="2.60.120.590">
    <property type="entry name" value="Alpha-ketoglutarate-dependent dioxygenase AlkB-like"/>
    <property type="match status" value="1"/>
</dbReference>
<dbReference type="InParanoid" id="A0A067MIA1"/>
<dbReference type="GO" id="GO:0005759">
    <property type="term" value="C:mitochondrial matrix"/>
    <property type="evidence" value="ECO:0007669"/>
    <property type="project" value="TreeGrafter"/>
</dbReference>
<organism evidence="1 2">
    <name type="scientific">Botryobasidium botryosum (strain FD-172 SS1)</name>
    <dbReference type="NCBI Taxonomy" id="930990"/>
    <lineage>
        <taxon>Eukaryota</taxon>
        <taxon>Fungi</taxon>
        <taxon>Dikarya</taxon>
        <taxon>Basidiomycota</taxon>
        <taxon>Agaricomycotina</taxon>
        <taxon>Agaricomycetes</taxon>
        <taxon>Cantharellales</taxon>
        <taxon>Botryobasidiaceae</taxon>
        <taxon>Botryobasidium</taxon>
    </lineage>
</organism>
<protein>
    <recommendedName>
        <fullName evidence="3">Alpha-ketoglutarate-dependent dioxygenase AlkB-like domain-containing protein</fullName>
    </recommendedName>
</protein>
<evidence type="ECO:0000313" key="2">
    <source>
        <dbReference type="Proteomes" id="UP000027195"/>
    </source>
</evidence>
<evidence type="ECO:0000313" key="1">
    <source>
        <dbReference type="EMBL" id="KDQ15503.1"/>
    </source>
</evidence>
<dbReference type="PANTHER" id="PTHR21052:SF0">
    <property type="entry name" value="ALPHA-KETOGLUTARATE-DEPENDENT DIOXYGENASE ALKB HOMOLOG 7, MITOCHONDRIAL"/>
    <property type="match status" value="1"/>
</dbReference>
<dbReference type="GO" id="GO:0006631">
    <property type="term" value="P:fatty acid metabolic process"/>
    <property type="evidence" value="ECO:0007669"/>
    <property type="project" value="TreeGrafter"/>
</dbReference>
<dbReference type="OrthoDB" id="412814at2759"/>